<proteinExistence type="predicted"/>
<protein>
    <recommendedName>
        <fullName evidence="4">DUF4595 domain-containing protein</fullName>
    </recommendedName>
</protein>
<keyword evidence="3" id="KW-1185">Reference proteome</keyword>
<evidence type="ECO:0000313" key="3">
    <source>
        <dbReference type="Proteomes" id="UP000307602"/>
    </source>
</evidence>
<organism evidence="2 3">
    <name type="scientific">Flavivirga rizhaonensis</name>
    <dbReference type="NCBI Taxonomy" id="2559571"/>
    <lineage>
        <taxon>Bacteria</taxon>
        <taxon>Pseudomonadati</taxon>
        <taxon>Bacteroidota</taxon>
        <taxon>Flavobacteriia</taxon>
        <taxon>Flavobacteriales</taxon>
        <taxon>Flavobacteriaceae</taxon>
        <taxon>Flavivirga</taxon>
    </lineage>
</organism>
<dbReference type="RefSeq" id="WP_135876411.1">
    <property type="nucleotide sequence ID" value="NZ_SRSO01000007.1"/>
</dbReference>
<evidence type="ECO:0000313" key="2">
    <source>
        <dbReference type="EMBL" id="TGV03357.1"/>
    </source>
</evidence>
<dbReference type="Proteomes" id="UP000307602">
    <property type="component" value="Unassembled WGS sequence"/>
</dbReference>
<dbReference type="OrthoDB" id="1361961at2"/>
<feature type="chain" id="PRO_5020506712" description="DUF4595 domain-containing protein" evidence="1">
    <location>
        <begin position="22"/>
        <end position="299"/>
    </location>
</feature>
<name>A0A4S1DYQ8_9FLAO</name>
<evidence type="ECO:0000256" key="1">
    <source>
        <dbReference type="SAM" id="SignalP"/>
    </source>
</evidence>
<dbReference type="PROSITE" id="PS51257">
    <property type="entry name" value="PROKAR_LIPOPROTEIN"/>
    <property type="match status" value="1"/>
</dbReference>
<dbReference type="EMBL" id="SRSO01000007">
    <property type="protein sequence ID" value="TGV03357.1"/>
    <property type="molecule type" value="Genomic_DNA"/>
</dbReference>
<accession>A0A4S1DYQ8</accession>
<evidence type="ECO:0008006" key="4">
    <source>
        <dbReference type="Google" id="ProtNLM"/>
    </source>
</evidence>
<gene>
    <name evidence="2" type="ORF">EM932_06700</name>
</gene>
<feature type="signal peptide" evidence="1">
    <location>
        <begin position="1"/>
        <end position="21"/>
    </location>
</feature>
<reference evidence="2 3" key="1">
    <citation type="submission" date="2019-04" db="EMBL/GenBank/DDBJ databases">
        <authorList>
            <person name="Liu A."/>
        </authorList>
    </citation>
    <scope>NUCLEOTIDE SEQUENCE [LARGE SCALE GENOMIC DNA]</scope>
    <source>
        <strain evidence="2 3">RZ03</strain>
    </source>
</reference>
<sequence length="299" mass="34311">MKNIQYINSFFILLVLFASCSSDDSSSVEEQIPQTRVKTINENDINFYDVEYKDDGKIATINKSGSGNSSITYAYNTQNLPIQKGEASYEYNAQGKLSKITTSDYTTEITYDQEGKIVLEEAVANTYNLDKTFKYNTEGQLIEIAEHFISNNSGLAPYKKYIITYTSNGSIAEILERQSIDDFTYVDKFESKFGYDDKKNPLLNLHENSGGKEGLSYYMGVLSFHTNSITNLPPSLYFYGKNNLLFHTRTDLDDNKQYKTTYQHQYNQDGYPETTTKTIFNPNSQNSTELIYDWTYEKK</sequence>
<dbReference type="AlphaFoldDB" id="A0A4S1DYQ8"/>
<comment type="caution">
    <text evidence="2">The sequence shown here is derived from an EMBL/GenBank/DDBJ whole genome shotgun (WGS) entry which is preliminary data.</text>
</comment>
<keyword evidence="1" id="KW-0732">Signal</keyword>